<dbReference type="PANTHER" id="PTHR21660:SF1">
    <property type="entry name" value="ACYL-COENZYME A THIOESTERASE 13"/>
    <property type="match status" value="1"/>
</dbReference>
<dbReference type="PANTHER" id="PTHR21660">
    <property type="entry name" value="THIOESTERASE SUPERFAMILY MEMBER-RELATED"/>
    <property type="match status" value="1"/>
</dbReference>
<dbReference type="InterPro" id="IPR006683">
    <property type="entry name" value="Thioestr_dom"/>
</dbReference>
<dbReference type="InterPro" id="IPR029069">
    <property type="entry name" value="HotDog_dom_sf"/>
</dbReference>
<proteinExistence type="inferred from homology"/>
<accession>A0AAU7Y3Q2</accession>
<dbReference type="SUPFAM" id="SSF54637">
    <property type="entry name" value="Thioesterase/thiol ester dehydrase-isomerase"/>
    <property type="match status" value="1"/>
</dbReference>
<sequence>MSENPRLLERLEAVIRATPFAALMGARVNALGDGVVELEVDVKPEVMHQHHGFVHGAVVGFMVDSACAWAAASVAGDVVTSEYKLNLLAPAVGERLLARGRVLKASSRSLATFAEVFAIRNGEEKLVAVALASVAKVGGEGGR</sequence>
<gene>
    <name evidence="4" type="ORF">ABS648_02750</name>
</gene>
<dbReference type="RefSeq" id="WP_350447540.1">
    <property type="nucleotide sequence ID" value="NZ_CP158373.1"/>
</dbReference>
<protein>
    <submittedName>
        <fullName evidence="4">PaaI family thioesterase</fullName>
        <ecNumber evidence="4">3.1.2.-</ecNumber>
    </submittedName>
</protein>
<dbReference type="Gene3D" id="3.10.129.10">
    <property type="entry name" value="Hotdog Thioesterase"/>
    <property type="match status" value="1"/>
</dbReference>
<dbReference type="CDD" id="cd03443">
    <property type="entry name" value="PaaI_thioesterase"/>
    <property type="match status" value="1"/>
</dbReference>
<evidence type="ECO:0000313" key="4">
    <source>
        <dbReference type="EMBL" id="XBY64699.1"/>
    </source>
</evidence>
<comment type="similarity">
    <text evidence="1">Belongs to the thioesterase PaaI family.</text>
</comment>
<dbReference type="InterPro" id="IPR039298">
    <property type="entry name" value="ACOT13"/>
</dbReference>
<dbReference type="EMBL" id="CP158373">
    <property type="protein sequence ID" value="XBY64699.1"/>
    <property type="molecule type" value="Genomic_DNA"/>
</dbReference>
<dbReference type="GO" id="GO:0047617">
    <property type="term" value="F:fatty acyl-CoA hydrolase activity"/>
    <property type="evidence" value="ECO:0007669"/>
    <property type="project" value="InterPro"/>
</dbReference>
<feature type="domain" description="Thioesterase" evidence="3">
    <location>
        <begin position="51"/>
        <end position="119"/>
    </location>
</feature>
<dbReference type="AlphaFoldDB" id="A0AAU7Y3Q2"/>
<evidence type="ECO:0000256" key="2">
    <source>
        <dbReference type="ARBA" id="ARBA00022801"/>
    </source>
</evidence>
<dbReference type="NCBIfam" id="TIGR00369">
    <property type="entry name" value="unchar_dom_1"/>
    <property type="match status" value="1"/>
</dbReference>
<evidence type="ECO:0000256" key="1">
    <source>
        <dbReference type="ARBA" id="ARBA00008324"/>
    </source>
</evidence>
<reference evidence="4" key="1">
    <citation type="submission" date="2023-08" db="EMBL/GenBank/DDBJ databases">
        <title>Increased levels of nutrients transform a symbiont into a lethal pathobiont.</title>
        <authorList>
            <person name="Lachnit T."/>
            <person name="Ulrich L."/>
            <person name="Willmer F.M."/>
            <person name="Hasenbein T."/>
            <person name="Steiner L.X."/>
            <person name="Wolters M."/>
            <person name="Herbst E.M."/>
            <person name="Deines P."/>
        </authorList>
    </citation>
    <scope>NUCLEOTIDE SEQUENCE</scope>
    <source>
        <strain evidence="4">T3</strain>
    </source>
</reference>
<keyword evidence="2 4" id="KW-0378">Hydrolase</keyword>
<organism evidence="4">
    <name type="scientific">Pseudomonas solani</name>
    <dbReference type="NCBI Taxonomy" id="2731552"/>
    <lineage>
        <taxon>Bacteria</taxon>
        <taxon>Pseudomonadati</taxon>
        <taxon>Pseudomonadota</taxon>
        <taxon>Gammaproteobacteria</taxon>
        <taxon>Pseudomonadales</taxon>
        <taxon>Pseudomonadaceae</taxon>
        <taxon>Pseudomonas</taxon>
    </lineage>
</organism>
<name>A0AAU7Y3Q2_9PSED</name>
<dbReference type="EC" id="3.1.2.-" evidence="4"/>
<evidence type="ECO:0000259" key="3">
    <source>
        <dbReference type="Pfam" id="PF03061"/>
    </source>
</evidence>
<dbReference type="Pfam" id="PF03061">
    <property type="entry name" value="4HBT"/>
    <property type="match status" value="1"/>
</dbReference>
<dbReference type="InterPro" id="IPR003736">
    <property type="entry name" value="PAAI_dom"/>
</dbReference>